<dbReference type="GO" id="GO:0016616">
    <property type="term" value="F:oxidoreductase activity, acting on the CH-OH group of donors, NAD or NADP as acceptor"/>
    <property type="evidence" value="ECO:0007669"/>
    <property type="project" value="TreeGrafter"/>
</dbReference>
<dbReference type="InterPro" id="IPR002347">
    <property type="entry name" value="SDR_fam"/>
</dbReference>
<name>A0A6J6ZND8_9ZZZZ</name>
<dbReference type="Pfam" id="PF13561">
    <property type="entry name" value="adh_short_C2"/>
    <property type="match status" value="1"/>
</dbReference>
<dbReference type="AlphaFoldDB" id="A0A6J6ZND8"/>
<dbReference type="PRINTS" id="PR00081">
    <property type="entry name" value="GDHRDH"/>
</dbReference>
<reference evidence="3" key="1">
    <citation type="submission" date="2020-05" db="EMBL/GenBank/DDBJ databases">
        <authorList>
            <person name="Chiriac C."/>
            <person name="Salcher M."/>
            <person name="Ghai R."/>
            <person name="Kavagutti S V."/>
        </authorList>
    </citation>
    <scope>NUCLEOTIDE SEQUENCE</scope>
</reference>
<dbReference type="SUPFAM" id="SSF51735">
    <property type="entry name" value="NAD(P)-binding Rossmann-fold domains"/>
    <property type="match status" value="1"/>
</dbReference>
<organism evidence="3">
    <name type="scientific">freshwater metagenome</name>
    <dbReference type="NCBI Taxonomy" id="449393"/>
    <lineage>
        <taxon>unclassified sequences</taxon>
        <taxon>metagenomes</taxon>
        <taxon>ecological metagenomes</taxon>
    </lineage>
</organism>
<dbReference type="PANTHER" id="PTHR42760:SF133">
    <property type="entry name" value="3-OXOACYL-[ACYL-CARRIER-PROTEIN] REDUCTASE"/>
    <property type="match status" value="1"/>
</dbReference>
<evidence type="ECO:0000313" key="3">
    <source>
        <dbReference type="EMBL" id="CAB4820498.1"/>
    </source>
</evidence>
<dbReference type="PANTHER" id="PTHR42760">
    <property type="entry name" value="SHORT-CHAIN DEHYDROGENASES/REDUCTASES FAMILY MEMBER"/>
    <property type="match status" value="1"/>
</dbReference>
<accession>A0A6J6ZND8</accession>
<evidence type="ECO:0000256" key="2">
    <source>
        <dbReference type="ARBA" id="ARBA00023002"/>
    </source>
</evidence>
<keyword evidence="2" id="KW-0560">Oxidoreductase</keyword>
<evidence type="ECO:0000256" key="1">
    <source>
        <dbReference type="ARBA" id="ARBA00006484"/>
    </source>
</evidence>
<dbReference type="InterPro" id="IPR036291">
    <property type="entry name" value="NAD(P)-bd_dom_sf"/>
</dbReference>
<comment type="similarity">
    <text evidence="1">Belongs to the short-chain dehydrogenases/reductases (SDR) family.</text>
</comment>
<protein>
    <submittedName>
        <fullName evidence="3">Unannotated protein</fullName>
    </submittedName>
</protein>
<dbReference type="EMBL" id="CAFABK010000003">
    <property type="protein sequence ID" value="CAB4820498.1"/>
    <property type="molecule type" value="Genomic_DNA"/>
</dbReference>
<sequence length="273" mass="28393">MVSQSLFDLTGRVVVITGAGGLLGQEHALAVGRAGGIPVLLELSPEALAAAARRLDAEAISHLAIEVDLTSEAQIATAAGEIKKQFGAVWGLVNNVASNPPMGSAAQGADRLEAFPLTQWDHDIRLGLTSAFLCSRHFGEQMAEAGGGSIINVASDLALISPDQRMYSVGLPEGASAPVKPVSYSVVKSALLGLTRYLATYWSPIPVRCNALVPGSVGGTQSPDLTRELTSRIPLARLAEPGEYQGALVFLLSDASAYMTGANLVMDGGRTAW</sequence>
<proteinExistence type="inferred from homology"/>
<gene>
    <name evidence="3" type="ORF">UFOPK3204_00125</name>
</gene>
<dbReference type="Gene3D" id="3.40.50.720">
    <property type="entry name" value="NAD(P)-binding Rossmann-like Domain"/>
    <property type="match status" value="1"/>
</dbReference>
<dbReference type="Pfam" id="PF00106">
    <property type="entry name" value="adh_short"/>
    <property type="match status" value="1"/>
</dbReference>